<feature type="region of interest" description="Disordered" evidence="6">
    <location>
        <begin position="544"/>
        <end position="570"/>
    </location>
</feature>
<dbReference type="Proteomes" id="UP001491310">
    <property type="component" value="Unassembled WGS sequence"/>
</dbReference>
<reference evidence="8 9" key="1">
    <citation type="journal article" date="2024" name="Nat. Commun.">
        <title>Phylogenomics reveals the evolutionary origins of lichenization in chlorophyte algae.</title>
        <authorList>
            <person name="Puginier C."/>
            <person name="Libourel C."/>
            <person name="Otte J."/>
            <person name="Skaloud P."/>
            <person name="Haon M."/>
            <person name="Grisel S."/>
            <person name="Petersen M."/>
            <person name="Berrin J.G."/>
            <person name="Delaux P.M."/>
            <person name="Dal Grande F."/>
            <person name="Keller J."/>
        </authorList>
    </citation>
    <scope>NUCLEOTIDE SEQUENCE [LARGE SCALE GENOMIC DNA]</scope>
    <source>
        <strain evidence="8 9">SAG 216-7</strain>
    </source>
</reference>
<feature type="transmembrane region" description="Helical" evidence="7">
    <location>
        <begin position="427"/>
        <end position="448"/>
    </location>
</feature>
<dbReference type="InterPro" id="IPR004840">
    <property type="entry name" value="Amino_acid_permease_CS"/>
</dbReference>
<feature type="compositionally biased region" description="Low complexity" evidence="6">
    <location>
        <begin position="556"/>
        <end position="570"/>
    </location>
</feature>
<evidence type="ECO:0000256" key="3">
    <source>
        <dbReference type="ARBA" id="ARBA00022692"/>
    </source>
</evidence>
<evidence type="ECO:0000256" key="6">
    <source>
        <dbReference type="SAM" id="MobiDB-lite"/>
    </source>
</evidence>
<feature type="transmembrane region" description="Helical" evidence="7">
    <location>
        <begin position="295"/>
        <end position="315"/>
    </location>
</feature>
<comment type="caution">
    <text evidence="8">The sequence shown here is derived from an EMBL/GenBank/DDBJ whole genome shotgun (WGS) entry which is preliminary data.</text>
</comment>
<keyword evidence="9" id="KW-1185">Reference proteome</keyword>
<feature type="transmembrane region" description="Helical" evidence="7">
    <location>
        <begin position="208"/>
        <end position="231"/>
    </location>
</feature>
<evidence type="ECO:0000313" key="8">
    <source>
        <dbReference type="EMBL" id="KAK9909023.1"/>
    </source>
</evidence>
<accession>A0ABR2YQ17</accession>
<feature type="region of interest" description="Disordered" evidence="6">
    <location>
        <begin position="618"/>
        <end position="663"/>
    </location>
</feature>
<evidence type="ECO:0000313" key="9">
    <source>
        <dbReference type="Proteomes" id="UP001491310"/>
    </source>
</evidence>
<feature type="transmembrane region" description="Helical" evidence="7">
    <location>
        <begin position="469"/>
        <end position="491"/>
    </location>
</feature>
<evidence type="ECO:0000256" key="7">
    <source>
        <dbReference type="SAM" id="Phobius"/>
    </source>
</evidence>
<feature type="transmembrane region" description="Helical" evidence="7">
    <location>
        <begin position="403"/>
        <end position="421"/>
    </location>
</feature>
<feature type="transmembrane region" description="Helical" evidence="7">
    <location>
        <begin position="57"/>
        <end position="78"/>
    </location>
</feature>
<evidence type="ECO:0000256" key="1">
    <source>
        <dbReference type="ARBA" id="ARBA00004141"/>
    </source>
</evidence>
<protein>
    <recommendedName>
        <fullName evidence="10">Amino acid transporter</fullName>
    </recommendedName>
</protein>
<feature type="compositionally biased region" description="Polar residues" evidence="6">
    <location>
        <begin position="622"/>
        <end position="631"/>
    </location>
</feature>
<dbReference type="InterPro" id="IPR002293">
    <property type="entry name" value="AA/rel_permease1"/>
</dbReference>
<dbReference type="PROSITE" id="PS00218">
    <property type="entry name" value="AMINO_ACID_PERMEASE_1"/>
    <property type="match status" value="1"/>
</dbReference>
<dbReference type="Gene3D" id="1.20.1740.10">
    <property type="entry name" value="Amino acid/polyamine transporter I"/>
    <property type="match status" value="1"/>
</dbReference>
<dbReference type="EMBL" id="JALJOT010000007">
    <property type="protein sequence ID" value="KAK9909023.1"/>
    <property type="molecule type" value="Genomic_DNA"/>
</dbReference>
<evidence type="ECO:0000256" key="2">
    <source>
        <dbReference type="ARBA" id="ARBA00022448"/>
    </source>
</evidence>
<keyword evidence="3 7" id="KW-0812">Transmembrane</keyword>
<feature type="transmembrane region" description="Helical" evidence="7">
    <location>
        <begin position="350"/>
        <end position="372"/>
    </location>
</feature>
<comment type="subcellular location">
    <subcellularLocation>
        <location evidence="1">Membrane</location>
        <topology evidence="1">Multi-pass membrane protein</topology>
    </subcellularLocation>
</comment>
<feature type="transmembrane region" description="Helical" evidence="7">
    <location>
        <begin position="90"/>
        <end position="109"/>
    </location>
</feature>
<dbReference type="PANTHER" id="PTHR45649:SF26">
    <property type="entry name" value="OS04G0435100 PROTEIN"/>
    <property type="match status" value="1"/>
</dbReference>
<evidence type="ECO:0008006" key="10">
    <source>
        <dbReference type="Google" id="ProtNLM"/>
    </source>
</evidence>
<evidence type="ECO:0000256" key="4">
    <source>
        <dbReference type="ARBA" id="ARBA00022989"/>
    </source>
</evidence>
<keyword evidence="2" id="KW-0813">Transport</keyword>
<name>A0ABR2YQ17_9CHLO</name>
<dbReference type="Pfam" id="PF13520">
    <property type="entry name" value="AA_permease_2"/>
    <property type="match status" value="1"/>
</dbReference>
<keyword evidence="5 7" id="KW-0472">Membrane</keyword>
<proteinExistence type="predicted"/>
<dbReference type="PANTHER" id="PTHR45649">
    <property type="entry name" value="AMINO-ACID PERMEASE BAT1"/>
    <property type="match status" value="1"/>
</dbReference>
<organism evidence="8 9">
    <name type="scientific">Coccomyxa subellipsoidea</name>
    <dbReference type="NCBI Taxonomy" id="248742"/>
    <lineage>
        <taxon>Eukaryota</taxon>
        <taxon>Viridiplantae</taxon>
        <taxon>Chlorophyta</taxon>
        <taxon>core chlorophytes</taxon>
        <taxon>Trebouxiophyceae</taxon>
        <taxon>Trebouxiophyceae incertae sedis</taxon>
        <taxon>Coccomyxaceae</taxon>
        <taxon>Coccomyxa</taxon>
    </lineage>
</organism>
<feature type="compositionally biased region" description="Pro residues" evidence="6">
    <location>
        <begin position="643"/>
        <end position="652"/>
    </location>
</feature>
<keyword evidence="4 7" id="KW-1133">Transmembrane helix</keyword>
<evidence type="ECO:0000256" key="5">
    <source>
        <dbReference type="ARBA" id="ARBA00023136"/>
    </source>
</evidence>
<sequence>MQKHGSLGQLTGAKANLSGAKANSSVELGKGCCCIDSGEARIRQLGYKQELARNFGLLSNASIGFTTISILTGITASFGVGYNNGGPVSIVWGWVLVSIMSLAVAVCMAEITSSLPISGGPYYWSVELTKGTKLCSALAGWLTGWLNLLGQVALTASVDSCLANHIAAIWVIYNGHVFQQEELLLCYAVCLVMHGFLNMMSARWMARFMLLAGVYQLVASVVVIVLIPAIAPTHQSADWVFRTFDASTATNNAPSSAYLFILGMLMSQYTITGYDSCGHVSEETKNADRMCPWGIMMAVGSSVVLGFGYILALLFSVQSVEDLNSGIANGYVSGQIYYDVVMARFGDPRIAVAIMALPAMAMFFCGASCVTSNSRMLWSFSRDGGIPFHQLWSAINESTQTPILAVWAMVTFAFLLGLPMLHSTSAFQAVTSICSIGLYISYAIPILMRIINNRRFEPGPFNLGRFGPYIGSVAVAWVVVITVAFVLPTSYPVTRETLNYAGVAVGIVVLGAFFIWFLPVIGARHWFRGEIQTYKPEPETVDYPATPKSSHYSHHSLASTGSRGSRGLLRSGILGPPGGGVLGSPKSAAAALPVRPTRVGAASGRVVDIGDPVVVGSPMANPLQQLNSNAGGSPPRHPTAFPARPPARPPAQPQSASRPSFSA</sequence>
<feature type="compositionally biased region" description="Low complexity" evidence="6">
    <location>
        <begin position="653"/>
        <end position="663"/>
    </location>
</feature>
<gene>
    <name evidence="8" type="ORF">WJX75_006174</name>
</gene>
<feature type="transmembrane region" description="Helical" evidence="7">
    <location>
        <begin position="497"/>
        <end position="518"/>
    </location>
</feature>